<comment type="caution">
    <text evidence="1">The sequence shown here is derived from an EMBL/GenBank/DDBJ whole genome shotgun (WGS) entry which is preliminary data.</text>
</comment>
<protein>
    <submittedName>
        <fullName evidence="1">Uncharacterized protein</fullName>
    </submittedName>
</protein>
<name>A0ACC0C8X2_CATRO</name>
<reference evidence="2" key="1">
    <citation type="journal article" date="2023" name="Nat. Plants">
        <title>Single-cell RNA sequencing provides a high-resolution roadmap for understanding the multicellular compartmentation of specialized metabolism.</title>
        <authorList>
            <person name="Sun S."/>
            <person name="Shen X."/>
            <person name="Li Y."/>
            <person name="Li Y."/>
            <person name="Wang S."/>
            <person name="Li R."/>
            <person name="Zhang H."/>
            <person name="Shen G."/>
            <person name="Guo B."/>
            <person name="Wei J."/>
            <person name="Xu J."/>
            <person name="St-Pierre B."/>
            <person name="Chen S."/>
            <person name="Sun C."/>
        </authorList>
    </citation>
    <scope>NUCLEOTIDE SEQUENCE [LARGE SCALE GENOMIC DNA]</scope>
</reference>
<dbReference type="Proteomes" id="UP001060085">
    <property type="component" value="Linkage Group LG01"/>
</dbReference>
<dbReference type="EMBL" id="CM044701">
    <property type="protein sequence ID" value="KAI5681345.1"/>
    <property type="molecule type" value="Genomic_DNA"/>
</dbReference>
<evidence type="ECO:0000313" key="2">
    <source>
        <dbReference type="Proteomes" id="UP001060085"/>
    </source>
</evidence>
<accession>A0ACC0C8X2</accession>
<sequence>MPNRVVFFIGRKPPAEQSSNLSSFGGGFLMKFIKKVHNNNIDFTKSIPFLSKSMLEEVSEGSWKEGWKIEPMDYNSMSMSLGPDIKTATSRIKIPIRILSHRLLLESMNDPNSFDMRDDGRKILVHFMKHVYVEFSDRVGIIIVTEAEERNPTQSSKKIFKTKMFCELFTQRFFNDHIKRGPISKAFPVGIQETLRKRKNIRSGAGEKKLQLSWEP</sequence>
<evidence type="ECO:0000313" key="1">
    <source>
        <dbReference type="EMBL" id="KAI5681345.1"/>
    </source>
</evidence>
<gene>
    <name evidence="1" type="ORF">M9H77_02572</name>
</gene>
<proteinExistence type="predicted"/>
<keyword evidence="2" id="KW-1185">Reference proteome</keyword>
<organism evidence="1 2">
    <name type="scientific">Catharanthus roseus</name>
    <name type="common">Madagascar periwinkle</name>
    <name type="synonym">Vinca rosea</name>
    <dbReference type="NCBI Taxonomy" id="4058"/>
    <lineage>
        <taxon>Eukaryota</taxon>
        <taxon>Viridiplantae</taxon>
        <taxon>Streptophyta</taxon>
        <taxon>Embryophyta</taxon>
        <taxon>Tracheophyta</taxon>
        <taxon>Spermatophyta</taxon>
        <taxon>Magnoliopsida</taxon>
        <taxon>eudicotyledons</taxon>
        <taxon>Gunneridae</taxon>
        <taxon>Pentapetalae</taxon>
        <taxon>asterids</taxon>
        <taxon>lamiids</taxon>
        <taxon>Gentianales</taxon>
        <taxon>Apocynaceae</taxon>
        <taxon>Rauvolfioideae</taxon>
        <taxon>Vinceae</taxon>
        <taxon>Catharanthinae</taxon>
        <taxon>Catharanthus</taxon>
    </lineage>
</organism>